<proteinExistence type="predicted"/>
<accession>A0A4T0LPY7</accession>
<dbReference type="AlphaFoldDB" id="A0A4T0LPY7"/>
<organism evidence="1 2">
    <name type="scientific">Wallemia mellicola</name>
    <dbReference type="NCBI Taxonomy" id="1708541"/>
    <lineage>
        <taxon>Eukaryota</taxon>
        <taxon>Fungi</taxon>
        <taxon>Dikarya</taxon>
        <taxon>Basidiomycota</taxon>
        <taxon>Wallemiomycotina</taxon>
        <taxon>Wallemiomycetes</taxon>
        <taxon>Wallemiales</taxon>
        <taxon>Wallemiaceae</taxon>
        <taxon>Wallemia</taxon>
    </lineage>
</organism>
<reference evidence="1 2" key="1">
    <citation type="submission" date="2019-03" db="EMBL/GenBank/DDBJ databases">
        <title>Sequencing 25 genomes of Wallemia mellicola.</title>
        <authorList>
            <person name="Gostincar C."/>
        </authorList>
    </citation>
    <scope>NUCLEOTIDE SEQUENCE [LARGE SCALE GENOMIC DNA]</scope>
    <source>
        <strain evidence="1 2">EXF-757</strain>
    </source>
</reference>
<sequence>VKNAHINQLSVSIGRNSDDHIDVNSVPIPQLLGGSLDLNAGNLEAPVNDGLVDNLLGNLTY</sequence>
<comment type="caution">
    <text evidence="1">The sequence shown here is derived from an EMBL/GenBank/DDBJ whole genome shotgun (WGS) entry which is preliminary data.</text>
</comment>
<dbReference type="Proteomes" id="UP000310708">
    <property type="component" value="Unassembled WGS sequence"/>
</dbReference>
<dbReference type="EMBL" id="SPRX01000058">
    <property type="protein sequence ID" value="TIC62949.1"/>
    <property type="molecule type" value="Genomic_DNA"/>
</dbReference>
<protein>
    <submittedName>
        <fullName evidence="1">Uncharacterized protein</fullName>
    </submittedName>
</protein>
<feature type="non-terminal residue" evidence="1">
    <location>
        <position position="1"/>
    </location>
</feature>
<gene>
    <name evidence="1" type="ORF">E3Q01_03652</name>
</gene>
<name>A0A4T0LPY7_9BASI</name>
<evidence type="ECO:0000313" key="2">
    <source>
        <dbReference type="Proteomes" id="UP000310708"/>
    </source>
</evidence>
<evidence type="ECO:0000313" key="1">
    <source>
        <dbReference type="EMBL" id="TIC62949.1"/>
    </source>
</evidence>